<dbReference type="PROSITE" id="PS50294">
    <property type="entry name" value="WD_REPEATS_REGION"/>
    <property type="match status" value="1"/>
</dbReference>
<dbReference type="EMBL" id="NCSJ02000250">
    <property type="protein sequence ID" value="RFU26649.1"/>
    <property type="molecule type" value="Genomic_DNA"/>
</dbReference>
<feature type="non-terminal residue" evidence="6">
    <location>
        <position position="987"/>
    </location>
</feature>
<dbReference type="OrthoDB" id="25131at2759"/>
<evidence type="ECO:0000256" key="4">
    <source>
        <dbReference type="PROSITE-ProRule" id="PRU00267"/>
    </source>
</evidence>
<feature type="non-terminal residue" evidence="6">
    <location>
        <position position="1"/>
    </location>
</feature>
<dbReference type="SUPFAM" id="SSF47769">
    <property type="entry name" value="SAM/Pointed domain"/>
    <property type="match status" value="1"/>
</dbReference>
<sequence length="987" mass="110360">MAAQISQLQATLEDLGLQEYHSHLVEHGFDTWDNLAHITEADMATLGFKLGHRRKLQREVAGRAGYPAAEPLSGVSAPTSQVSMKTQRSEECIEDKSIRIKRRYRQRPLRDPEAPTRPDTGYIAYSRSLRQNPEVSSHSFVEIARFVGAQWSCLSREEKDIWNSEAAAQKHLYRTKLTEYCTEAYQVGRNHSGGRKQLQSPLEIQIDRTKASVVPDSCPSGPSSDSSYLFLEACDVQTNQYPTPQTNISECQTVPASYTTSPITCVDEVDTSSPSEMTGFDVFAAGGTQVGLGVPLLDNIWSIISREQELDLVAQPLQFDQEDLSPYTFHDSALLKSFHVQAINPFDLQTRATVWPLVESFLQNVNSIYYLVDPNQLWHHLNSAFDTDQDAATRIGESNNLHKITPHASQTSDQWYSEWLHIWETIRTMYRILVLGYGYGKSSAIMHNQSALYATCIAQNDINETHFPQSFRAFDELSKILSCILQEVDNRDILPPKKVAAFRQRLKKWLSCLPHELSLPTDPNTQLLDVLKMQDILSEASVEHKAKLLHLHSLYLGIMGFVTKPSLQQTVVTYSAQPQLIETEVEDDAYECLDCAFQLIALCKVLSKDPSFSVHGWLPLCVLFTSSLACTIGIIWQQEVFANDISASPKWIQQSSLGIREALFIFRQCGTQNEQTQKPILDLSIDATSYVVEDTFTITDPQSTYIYDITPTAAGLATISSDDKLRLIDPLALNKPELSIIGRQNAQFTCLRSLDEGNAIVCTGGRDGSICAFDLRSGNMVLEVKSDQNAPVLSLACLPHYGLAGGTELTNHEATVLLWDIRQPDAPQVKYAESHSDDVTELQFHPTQSSLLLSGSTDGLVNIYNTTISDEEEALHQTINLGHSISHANFLSDVDIFALSHDERLAIYSLVTDTREEVEERPPQDFGDVRERIGGDREEFDLIQFKNNPPWTAMPESKVTLRGAHGSEIHQLVFTAGEDGKVKAWRG</sequence>
<dbReference type="STRING" id="5539.A0A3E2GZU4"/>
<reference evidence="6 7" key="1">
    <citation type="submission" date="2018-05" db="EMBL/GenBank/DDBJ databases">
        <title>Draft genome sequence of Scytalidium lignicola DSM 105466, a ubiquitous saprotrophic fungus.</title>
        <authorList>
            <person name="Buettner E."/>
            <person name="Gebauer A.M."/>
            <person name="Hofrichter M."/>
            <person name="Liers C."/>
            <person name="Kellner H."/>
        </authorList>
    </citation>
    <scope>NUCLEOTIDE SEQUENCE [LARGE SCALE GENOMIC DNA]</scope>
    <source>
        <strain evidence="6 7">DSM 105466</strain>
    </source>
</reference>
<accession>A0A3E2GZU4</accession>
<proteinExistence type="predicted"/>
<dbReference type="InterPro" id="IPR039328">
    <property type="entry name" value="WDR89"/>
</dbReference>
<dbReference type="CDD" id="cd12148">
    <property type="entry name" value="fungal_TF_MHR"/>
    <property type="match status" value="1"/>
</dbReference>
<dbReference type="PROSITE" id="PS50118">
    <property type="entry name" value="HMG_BOX_2"/>
    <property type="match status" value="1"/>
</dbReference>
<dbReference type="InterPro" id="IPR036322">
    <property type="entry name" value="WD40_repeat_dom_sf"/>
</dbReference>
<dbReference type="AlphaFoldDB" id="A0A3E2GZU4"/>
<dbReference type="PANTHER" id="PTHR22889:SF0">
    <property type="entry name" value="WD REPEAT-CONTAINING PROTEIN 89"/>
    <property type="match status" value="1"/>
</dbReference>
<dbReference type="Pfam" id="PF00400">
    <property type="entry name" value="WD40"/>
    <property type="match status" value="1"/>
</dbReference>
<comment type="caution">
    <text evidence="6">The sequence shown here is derived from an EMBL/GenBank/DDBJ whole genome shotgun (WGS) entry which is preliminary data.</text>
</comment>
<name>A0A3E2GZU4_SCYLI</name>
<evidence type="ECO:0000256" key="3">
    <source>
        <dbReference type="PROSITE-ProRule" id="PRU00221"/>
    </source>
</evidence>
<dbReference type="Gene3D" id="1.10.150.50">
    <property type="entry name" value="Transcription Factor, Ets-1"/>
    <property type="match status" value="1"/>
</dbReference>
<dbReference type="SMART" id="SM00320">
    <property type="entry name" value="WD40"/>
    <property type="match status" value="3"/>
</dbReference>
<dbReference type="SUPFAM" id="SSF47095">
    <property type="entry name" value="HMG-box"/>
    <property type="match status" value="1"/>
</dbReference>
<dbReference type="InterPro" id="IPR036910">
    <property type="entry name" value="HMG_box_dom_sf"/>
</dbReference>
<keyword evidence="4" id="KW-0539">Nucleus</keyword>
<dbReference type="InterPro" id="IPR001660">
    <property type="entry name" value="SAM"/>
</dbReference>
<keyword evidence="7" id="KW-1185">Reference proteome</keyword>
<protein>
    <recommendedName>
        <fullName evidence="5">HMG box domain-containing protein</fullName>
    </recommendedName>
</protein>
<dbReference type="Proteomes" id="UP000258309">
    <property type="component" value="Unassembled WGS sequence"/>
</dbReference>
<dbReference type="Gene3D" id="1.10.30.10">
    <property type="entry name" value="High mobility group box domain"/>
    <property type="match status" value="1"/>
</dbReference>
<dbReference type="InterPro" id="IPR015943">
    <property type="entry name" value="WD40/YVTN_repeat-like_dom_sf"/>
</dbReference>
<dbReference type="GO" id="GO:0003677">
    <property type="term" value="F:DNA binding"/>
    <property type="evidence" value="ECO:0007669"/>
    <property type="project" value="UniProtKB-UniRule"/>
</dbReference>
<evidence type="ECO:0000313" key="7">
    <source>
        <dbReference type="Proteomes" id="UP000258309"/>
    </source>
</evidence>
<dbReference type="PROSITE" id="PS50082">
    <property type="entry name" value="WD_REPEATS_2"/>
    <property type="match status" value="1"/>
</dbReference>
<organism evidence="6 7">
    <name type="scientific">Scytalidium lignicola</name>
    <name type="common">Hyphomycete</name>
    <dbReference type="NCBI Taxonomy" id="5539"/>
    <lineage>
        <taxon>Eukaryota</taxon>
        <taxon>Fungi</taxon>
        <taxon>Dikarya</taxon>
        <taxon>Ascomycota</taxon>
        <taxon>Pezizomycotina</taxon>
        <taxon>Leotiomycetes</taxon>
        <taxon>Leotiomycetes incertae sedis</taxon>
        <taxon>Scytalidium</taxon>
    </lineage>
</organism>
<dbReference type="InterPro" id="IPR009071">
    <property type="entry name" value="HMG_box_dom"/>
</dbReference>
<dbReference type="Pfam" id="PF00536">
    <property type="entry name" value="SAM_1"/>
    <property type="match status" value="1"/>
</dbReference>
<feature type="DNA-binding region" description="HMG box" evidence="4">
    <location>
        <begin position="115"/>
        <end position="181"/>
    </location>
</feature>
<dbReference type="PANTHER" id="PTHR22889">
    <property type="entry name" value="WD REPEAT-CONTAINING PROTEIN 89"/>
    <property type="match status" value="1"/>
</dbReference>
<evidence type="ECO:0000256" key="1">
    <source>
        <dbReference type="ARBA" id="ARBA00022574"/>
    </source>
</evidence>
<dbReference type="Gene3D" id="2.130.10.10">
    <property type="entry name" value="YVTN repeat-like/Quinoprotein amine dehydrogenase"/>
    <property type="match status" value="1"/>
</dbReference>
<dbReference type="InterPro" id="IPR001680">
    <property type="entry name" value="WD40_rpt"/>
</dbReference>
<keyword evidence="2" id="KW-0677">Repeat</keyword>
<dbReference type="GO" id="GO:0005634">
    <property type="term" value="C:nucleus"/>
    <property type="evidence" value="ECO:0007669"/>
    <property type="project" value="UniProtKB-UniRule"/>
</dbReference>
<evidence type="ECO:0000256" key="2">
    <source>
        <dbReference type="ARBA" id="ARBA00022737"/>
    </source>
</evidence>
<dbReference type="Pfam" id="PF00505">
    <property type="entry name" value="HMG_box"/>
    <property type="match status" value="1"/>
</dbReference>
<feature type="domain" description="HMG box" evidence="5">
    <location>
        <begin position="115"/>
        <end position="181"/>
    </location>
</feature>
<keyword evidence="4" id="KW-0238">DNA-binding</keyword>
<dbReference type="InterPro" id="IPR013761">
    <property type="entry name" value="SAM/pointed_sf"/>
</dbReference>
<dbReference type="SMART" id="SM00398">
    <property type="entry name" value="HMG"/>
    <property type="match status" value="1"/>
</dbReference>
<dbReference type="SUPFAM" id="SSF50978">
    <property type="entry name" value="WD40 repeat-like"/>
    <property type="match status" value="1"/>
</dbReference>
<evidence type="ECO:0000259" key="5">
    <source>
        <dbReference type="PROSITE" id="PS50118"/>
    </source>
</evidence>
<evidence type="ECO:0000313" key="6">
    <source>
        <dbReference type="EMBL" id="RFU26649.1"/>
    </source>
</evidence>
<keyword evidence="1 3" id="KW-0853">WD repeat</keyword>
<gene>
    <name evidence="6" type="ORF">B7463_g9707</name>
</gene>
<feature type="repeat" description="WD" evidence="3">
    <location>
        <begin position="832"/>
        <end position="874"/>
    </location>
</feature>